<protein>
    <submittedName>
        <fullName evidence="2 3">Uncharacterized protein</fullName>
    </submittedName>
</protein>
<evidence type="ECO:0000256" key="1">
    <source>
        <dbReference type="SAM" id="MobiDB-lite"/>
    </source>
</evidence>
<accession>A0A2K2CRT8</accession>
<evidence type="ECO:0000313" key="2">
    <source>
        <dbReference type="EMBL" id="PNT64754.1"/>
    </source>
</evidence>
<keyword evidence="4" id="KW-1185">Reference proteome</keyword>
<dbReference type="EnsemblPlants" id="PNT64754">
    <property type="protein sequence ID" value="PNT64754"/>
    <property type="gene ID" value="BRADI_4g32583v3"/>
</dbReference>
<reference evidence="3" key="3">
    <citation type="submission" date="2018-08" db="UniProtKB">
        <authorList>
            <consortium name="EnsemblPlants"/>
        </authorList>
    </citation>
    <scope>IDENTIFICATION</scope>
    <source>
        <strain evidence="3">cv. Bd21</strain>
    </source>
</reference>
<sequence length="349" mass="37752">MVPTTTFLRGRDCHRAPLLAPCHGGVPRSGARTMRGVVFINNQPASARHHAKDERHVPTPAQIEASSSSIANRSPPEHRHARRSVVGWSLYIVPNLGGALPSSATAIIDNASLNTAAACAVVGDVYIIQVVRTGGRCMSAHSPHQLGMNMPPLVAAFHVVSVETLPRMPPALAHFSQRPRWHTLHQLGICMPPLVAAFYKVSVETPSYTAPVLVCSSPTGISTPPLMAAFHVVVCRDTAIHGARLGAPFTNSCRGLLHPRQLLHHRPQHQVYSLIHVADGIPASNHLPQHWRGEATLPTCLCTDEVHHHITCSCWAPKLGDGKTSCPVRRGGHFTGQVPTKRRPLHQPV</sequence>
<name>A0A2K2CRT8_BRADI</name>
<organism evidence="2">
    <name type="scientific">Brachypodium distachyon</name>
    <name type="common">Purple false brome</name>
    <name type="synonym">Trachynia distachya</name>
    <dbReference type="NCBI Taxonomy" id="15368"/>
    <lineage>
        <taxon>Eukaryota</taxon>
        <taxon>Viridiplantae</taxon>
        <taxon>Streptophyta</taxon>
        <taxon>Embryophyta</taxon>
        <taxon>Tracheophyta</taxon>
        <taxon>Spermatophyta</taxon>
        <taxon>Magnoliopsida</taxon>
        <taxon>Liliopsida</taxon>
        <taxon>Poales</taxon>
        <taxon>Poaceae</taxon>
        <taxon>BOP clade</taxon>
        <taxon>Pooideae</taxon>
        <taxon>Stipodae</taxon>
        <taxon>Brachypodieae</taxon>
        <taxon>Brachypodium</taxon>
    </lineage>
</organism>
<reference evidence="2" key="2">
    <citation type="submission" date="2017-06" db="EMBL/GenBank/DDBJ databases">
        <title>WGS assembly of Brachypodium distachyon.</title>
        <authorList>
            <consortium name="The International Brachypodium Initiative"/>
            <person name="Lucas S."/>
            <person name="Harmon-Smith M."/>
            <person name="Lail K."/>
            <person name="Tice H."/>
            <person name="Grimwood J."/>
            <person name="Bruce D."/>
            <person name="Barry K."/>
            <person name="Shu S."/>
            <person name="Lindquist E."/>
            <person name="Wang M."/>
            <person name="Pitluck S."/>
            <person name="Vogel J.P."/>
            <person name="Garvin D.F."/>
            <person name="Mockler T.C."/>
            <person name="Schmutz J."/>
            <person name="Rokhsar D."/>
            <person name="Bevan M.W."/>
        </authorList>
    </citation>
    <scope>NUCLEOTIDE SEQUENCE</scope>
    <source>
        <strain evidence="2">Bd21</strain>
    </source>
</reference>
<gene>
    <name evidence="2" type="ORF">BRADI_4g32583v3</name>
</gene>
<reference evidence="2 3" key="1">
    <citation type="journal article" date="2010" name="Nature">
        <title>Genome sequencing and analysis of the model grass Brachypodium distachyon.</title>
        <authorList>
            <consortium name="International Brachypodium Initiative"/>
        </authorList>
    </citation>
    <scope>NUCLEOTIDE SEQUENCE [LARGE SCALE GENOMIC DNA]</scope>
    <source>
        <strain evidence="2 3">Bd21</strain>
    </source>
</reference>
<dbReference type="EMBL" id="CM000883">
    <property type="protein sequence ID" value="PNT64754.1"/>
    <property type="molecule type" value="Genomic_DNA"/>
</dbReference>
<dbReference type="AlphaFoldDB" id="A0A2K2CRT8"/>
<proteinExistence type="predicted"/>
<feature type="region of interest" description="Disordered" evidence="1">
    <location>
        <begin position="45"/>
        <end position="78"/>
    </location>
</feature>
<evidence type="ECO:0000313" key="4">
    <source>
        <dbReference type="Proteomes" id="UP000008810"/>
    </source>
</evidence>
<dbReference type="Proteomes" id="UP000008810">
    <property type="component" value="Chromosome 4"/>
</dbReference>
<evidence type="ECO:0000313" key="3">
    <source>
        <dbReference type="EnsemblPlants" id="PNT64754"/>
    </source>
</evidence>
<dbReference type="Gramene" id="PNT64754">
    <property type="protein sequence ID" value="PNT64754"/>
    <property type="gene ID" value="BRADI_4g32583v3"/>
</dbReference>
<dbReference type="InParanoid" id="A0A2K2CRT8"/>